<dbReference type="PANTHER" id="PTHR40277">
    <property type="entry name" value="BLL5419 PROTEIN"/>
    <property type="match status" value="1"/>
</dbReference>
<keyword evidence="5 7" id="KW-0472">Membrane</keyword>
<keyword evidence="2" id="KW-1003">Cell membrane</keyword>
<accession>B3ELC4</accession>
<sequence>MEQKKTSNKKLLRTVFQLLISITALYIVLTKTDTAKLLEIISTANPFYLFLAFVVFNISKILNALRLNRFFRAIELHLSERYNILLYYVGMFYNMFLPGGIGGDGYKIYVLKKNHSMKVVNVFNAVFWDRVAGVFALLFLTALFLLPSSFAEMHKAYTPAVYAVLVLCYPVSWLLTRILYKQFRSIFLITAVESVLIQAAQALSAWFILLALSVPSNHIDYLAIFLVSTVATVLPITVGGAGAREITFLYSLNYLGLDPNAGVALSLIFFAIAAVSALIGMFLQSRSGEKERQKSQGKSQKEQQDNISHTAREMNETDQ</sequence>
<feature type="transmembrane region" description="Helical" evidence="7">
    <location>
        <begin position="48"/>
        <end position="65"/>
    </location>
</feature>
<keyword evidence="3 7" id="KW-0812">Transmembrane</keyword>
<dbReference type="EMBL" id="CP001101">
    <property type="protein sequence ID" value="ACE04712.1"/>
    <property type="molecule type" value="Genomic_DNA"/>
</dbReference>
<dbReference type="STRING" id="331678.Cphamn1_1794"/>
<evidence type="ECO:0000256" key="5">
    <source>
        <dbReference type="ARBA" id="ARBA00023136"/>
    </source>
</evidence>
<comment type="subcellular location">
    <subcellularLocation>
        <location evidence="1">Cell membrane</location>
        <topology evidence="1">Multi-pass membrane protein</topology>
    </subcellularLocation>
</comment>
<dbReference type="NCBIfam" id="TIGR00374">
    <property type="entry name" value="flippase-like domain"/>
    <property type="match status" value="1"/>
</dbReference>
<dbReference type="InterPro" id="IPR022791">
    <property type="entry name" value="L-PG_synthase/AglD"/>
</dbReference>
<keyword evidence="4 7" id="KW-1133">Transmembrane helix</keyword>
<feature type="region of interest" description="Disordered" evidence="6">
    <location>
        <begin position="289"/>
        <end position="319"/>
    </location>
</feature>
<evidence type="ECO:0000256" key="2">
    <source>
        <dbReference type="ARBA" id="ARBA00022475"/>
    </source>
</evidence>
<feature type="transmembrane region" description="Helical" evidence="7">
    <location>
        <begin position="186"/>
        <end position="209"/>
    </location>
</feature>
<feature type="transmembrane region" description="Helical" evidence="7">
    <location>
        <begin position="85"/>
        <end position="106"/>
    </location>
</feature>
<evidence type="ECO:0000256" key="7">
    <source>
        <dbReference type="SAM" id="Phobius"/>
    </source>
</evidence>
<dbReference type="PANTHER" id="PTHR40277:SF1">
    <property type="entry name" value="BLL5419 PROTEIN"/>
    <property type="match status" value="1"/>
</dbReference>
<feature type="transmembrane region" description="Helical" evidence="7">
    <location>
        <begin position="12"/>
        <end position="28"/>
    </location>
</feature>
<feature type="transmembrane region" description="Helical" evidence="7">
    <location>
        <begin position="159"/>
        <end position="180"/>
    </location>
</feature>
<proteinExistence type="predicted"/>
<dbReference type="GO" id="GO:0005886">
    <property type="term" value="C:plasma membrane"/>
    <property type="evidence" value="ECO:0007669"/>
    <property type="project" value="UniProtKB-SubCell"/>
</dbReference>
<organism evidence="8">
    <name type="scientific">Chlorobium phaeobacteroides (strain BS1)</name>
    <dbReference type="NCBI Taxonomy" id="331678"/>
    <lineage>
        <taxon>Bacteria</taxon>
        <taxon>Pseudomonadati</taxon>
        <taxon>Chlorobiota</taxon>
        <taxon>Chlorobiia</taxon>
        <taxon>Chlorobiales</taxon>
        <taxon>Chlorobiaceae</taxon>
        <taxon>Chlorobium/Pelodictyon group</taxon>
        <taxon>Chlorobium</taxon>
    </lineage>
</organism>
<dbReference type="OrthoDB" id="1123508at2"/>
<protein>
    <recommendedName>
        <fullName evidence="9">Integral membrane protein-like protein</fullName>
    </recommendedName>
</protein>
<dbReference type="HOGENOM" id="CLU_048072_2_2_10"/>
<evidence type="ECO:0000256" key="4">
    <source>
        <dbReference type="ARBA" id="ARBA00022989"/>
    </source>
</evidence>
<evidence type="ECO:0000256" key="6">
    <source>
        <dbReference type="SAM" id="MobiDB-lite"/>
    </source>
</evidence>
<dbReference type="eggNOG" id="COG0392">
    <property type="taxonomic scope" value="Bacteria"/>
</dbReference>
<dbReference type="AlphaFoldDB" id="B3ELC4"/>
<feature type="transmembrane region" description="Helical" evidence="7">
    <location>
        <begin position="126"/>
        <end position="147"/>
    </location>
</feature>
<name>B3ELC4_CHLPB</name>
<feature type="transmembrane region" description="Helical" evidence="7">
    <location>
        <begin position="221"/>
        <end position="243"/>
    </location>
</feature>
<evidence type="ECO:0000256" key="1">
    <source>
        <dbReference type="ARBA" id="ARBA00004651"/>
    </source>
</evidence>
<dbReference type="KEGG" id="cpb:Cphamn1_1794"/>
<evidence type="ECO:0000256" key="3">
    <source>
        <dbReference type="ARBA" id="ARBA00022692"/>
    </source>
</evidence>
<reference evidence="8" key="1">
    <citation type="submission" date="2008-06" db="EMBL/GenBank/DDBJ databases">
        <title>Complete sequence of Chlorobium phaeobacteroides BS1.</title>
        <authorList>
            <consortium name="US DOE Joint Genome Institute"/>
            <person name="Lucas S."/>
            <person name="Copeland A."/>
            <person name="Lapidus A."/>
            <person name="Glavina del Rio T."/>
            <person name="Dalin E."/>
            <person name="Tice H."/>
            <person name="Bruce D."/>
            <person name="Goodwin L."/>
            <person name="Pitluck S."/>
            <person name="Schmutz J."/>
            <person name="Larimer F."/>
            <person name="Land M."/>
            <person name="Hauser L."/>
            <person name="Kyrpides N."/>
            <person name="Ovchinnikova G."/>
            <person name="Li T."/>
            <person name="Liu Z."/>
            <person name="Zhao F."/>
            <person name="Overmann J."/>
            <person name="Bryant D.A."/>
            <person name="Richardson P."/>
        </authorList>
    </citation>
    <scope>NUCLEOTIDE SEQUENCE [LARGE SCALE GENOMIC DNA]</scope>
    <source>
        <strain evidence="8">BS1</strain>
    </source>
</reference>
<gene>
    <name evidence="8" type="ordered locus">Cphamn1_1794</name>
</gene>
<dbReference type="Pfam" id="PF03706">
    <property type="entry name" value="LPG_synthase_TM"/>
    <property type="match status" value="2"/>
</dbReference>
<evidence type="ECO:0008006" key="9">
    <source>
        <dbReference type="Google" id="ProtNLM"/>
    </source>
</evidence>
<evidence type="ECO:0000313" key="8">
    <source>
        <dbReference type="EMBL" id="ACE04712.1"/>
    </source>
</evidence>
<feature type="transmembrane region" description="Helical" evidence="7">
    <location>
        <begin position="263"/>
        <end position="283"/>
    </location>
</feature>